<feature type="compositionally biased region" description="Low complexity" evidence="1">
    <location>
        <begin position="403"/>
        <end position="418"/>
    </location>
</feature>
<proteinExistence type="predicted"/>
<gene>
    <name evidence="3" type="ORF">B9Y64_17360</name>
</gene>
<evidence type="ECO:0000313" key="3">
    <source>
        <dbReference type="EMBL" id="PJL25285.1"/>
    </source>
</evidence>
<protein>
    <recommendedName>
        <fullName evidence="2">X-Tfes XVIPCD domain-containing protein</fullName>
    </recommendedName>
</protein>
<evidence type="ECO:0000313" key="4">
    <source>
        <dbReference type="Proteomes" id="UP000230167"/>
    </source>
</evidence>
<evidence type="ECO:0000256" key="1">
    <source>
        <dbReference type="SAM" id="MobiDB-lite"/>
    </source>
</evidence>
<comment type="caution">
    <text evidence="3">The sequence shown here is derived from an EMBL/GenBank/DDBJ whole genome shotgun (WGS) entry which is preliminary data.</text>
</comment>
<dbReference type="AlphaFoldDB" id="A0A2J0U7H7"/>
<feature type="region of interest" description="Disordered" evidence="1">
    <location>
        <begin position="403"/>
        <end position="436"/>
    </location>
</feature>
<organism evidence="3 4">
    <name type="scientific">Stenotrophomonas maltophilia</name>
    <name type="common">Pseudomonas maltophilia</name>
    <name type="synonym">Xanthomonas maltophilia</name>
    <dbReference type="NCBI Taxonomy" id="40324"/>
    <lineage>
        <taxon>Bacteria</taxon>
        <taxon>Pseudomonadati</taxon>
        <taxon>Pseudomonadota</taxon>
        <taxon>Gammaproteobacteria</taxon>
        <taxon>Lysobacterales</taxon>
        <taxon>Lysobacteraceae</taxon>
        <taxon>Stenotrophomonas</taxon>
        <taxon>Stenotrophomonas maltophilia group</taxon>
    </lineage>
</organism>
<accession>A0A2J0U7H7</accession>
<name>A0A2J0U7H7_STEMA</name>
<reference evidence="3 4" key="1">
    <citation type="journal article" date="2017" name="Front. Microbiol.">
        <title>Double-Face Meets the Bacterial World: The Opportunistic Pathogen Stenotrophomonas maltophilia.</title>
        <authorList>
            <person name="Lira F."/>
            <person name="Berg G."/>
            <person name="Martinez J.L."/>
        </authorList>
    </citation>
    <scope>NUCLEOTIDE SEQUENCE [LARGE SCALE GENOMIC DNA]</scope>
    <source>
        <strain evidence="3 4">EA1</strain>
    </source>
</reference>
<feature type="compositionally biased region" description="Basic and acidic residues" evidence="1">
    <location>
        <begin position="265"/>
        <end position="275"/>
    </location>
</feature>
<dbReference type="EMBL" id="NEQV01000006">
    <property type="protein sequence ID" value="PJL25285.1"/>
    <property type="molecule type" value="Genomic_DNA"/>
</dbReference>
<dbReference type="Proteomes" id="UP000230167">
    <property type="component" value="Unassembled WGS sequence"/>
</dbReference>
<evidence type="ECO:0000259" key="2">
    <source>
        <dbReference type="Pfam" id="PF20410"/>
    </source>
</evidence>
<dbReference type="InterPro" id="IPR046519">
    <property type="entry name" value="X-Tfes_XVIPCD"/>
</dbReference>
<sequence>MSQKDLDVLRFYQDKGNRELYFNYLAQKEGNDGYGLLALGVVRNDNVPGAVANSFAANQARQDGVRLGSRDWQAVGIDLIRNDFALREEYVRNGQPDVALNLREVDIRDSHDPIFENRGISADAWTPRQLLEAARRKGGSEEAEKIWSMMLDNRWMGVARGMGTLAAVAERYEDAEFRAAPYVAAMAQARAGVGVVDPHAHQDPDRIVMDGKEYTFHREADVWRGPARIESRISIKLEVSDPAIIQTLNEEREVRLEREQLRMQFHPDDPHRDRPLMPSPRLFSAEDIEPGRPQRLASDPTSADHPRHALYQQCATGVRAVDASLGRAWDAHSACMAASLTTLAARHGLERVDHVVLSQATPQLAAGANVFVVQGALADPTQLRAHMPTQEAIAQAPERSFQQLQDIDLQRSQQLSQQREQDEQLQQARSSPLMHA</sequence>
<dbReference type="Pfam" id="PF20410">
    <property type="entry name" value="X-Tfes_XVIPCD"/>
    <property type="match status" value="1"/>
</dbReference>
<feature type="region of interest" description="Disordered" evidence="1">
    <location>
        <begin position="265"/>
        <end position="305"/>
    </location>
</feature>
<feature type="domain" description="X-Tfes XVIPCD" evidence="2">
    <location>
        <begin position="303"/>
        <end position="405"/>
    </location>
</feature>